<feature type="compositionally biased region" description="Low complexity" evidence="1">
    <location>
        <begin position="62"/>
        <end position="77"/>
    </location>
</feature>
<evidence type="ECO:0000313" key="2">
    <source>
        <dbReference type="EMBL" id="CAF1364322.1"/>
    </source>
</evidence>
<dbReference type="Proteomes" id="UP000682733">
    <property type="component" value="Unassembled WGS sequence"/>
</dbReference>
<gene>
    <name evidence="2" type="ORF">OVA965_LOCUS31379</name>
    <name evidence="3" type="ORF">TMI583_LOCUS32200</name>
</gene>
<proteinExistence type="predicted"/>
<dbReference type="Proteomes" id="UP000677228">
    <property type="component" value="Unassembled WGS sequence"/>
</dbReference>
<feature type="region of interest" description="Disordered" evidence="1">
    <location>
        <begin position="58"/>
        <end position="79"/>
    </location>
</feature>
<dbReference type="GO" id="GO:0050998">
    <property type="term" value="F:nitric-oxide synthase binding"/>
    <property type="evidence" value="ECO:0007669"/>
    <property type="project" value="TreeGrafter"/>
</dbReference>
<reference evidence="2" key="1">
    <citation type="submission" date="2021-02" db="EMBL/GenBank/DDBJ databases">
        <authorList>
            <person name="Nowell W R."/>
        </authorList>
    </citation>
    <scope>NUCLEOTIDE SEQUENCE</scope>
</reference>
<evidence type="ECO:0000313" key="4">
    <source>
        <dbReference type="Proteomes" id="UP000677228"/>
    </source>
</evidence>
<evidence type="ECO:0000313" key="3">
    <source>
        <dbReference type="EMBL" id="CAF4173751.1"/>
    </source>
</evidence>
<organism evidence="2 4">
    <name type="scientific">Didymodactylos carnosus</name>
    <dbReference type="NCBI Taxonomy" id="1234261"/>
    <lineage>
        <taxon>Eukaryota</taxon>
        <taxon>Metazoa</taxon>
        <taxon>Spiralia</taxon>
        <taxon>Gnathifera</taxon>
        <taxon>Rotifera</taxon>
        <taxon>Eurotatoria</taxon>
        <taxon>Bdelloidea</taxon>
        <taxon>Philodinida</taxon>
        <taxon>Philodinidae</taxon>
        <taxon>Didymodactylos</taxon>
    </lineage>
</organism>
<dbReference type="InterPro" id="IPR051133">
    <property type="entry name" value="Adapter_Engulfment-Domain"/>
</dbReference>
<dbReference type="PANTHER" id="PTHR11232:SF17">
    <property type="entry name" value="CAPON-LIKE PROTEIN"/>
    <property type="match status" value="1"/>
</dbReference>
<name>A0A8S2F5Y3_9BILA</name>
<evidence type="ECO:0000256" key="1">
    <source>
        <dbReference type="SAM" id="MobiDB-lite"/>
    </source>
</evidence>
<protein>
    <submittedName>
        <fullName evidence="2">Uncharacterized protein</fullName>
    </submittedName>
</protein>
<dbReference type="InterPro" id="IPR011993">
    <property type="entry name" value="PH-like_dom_sf"/>
</dbReference>
<dbReference type="AlphaFoldDB" id="A0A8S2F5Y3"/>
<accession>A0A8S2F5Y3</accession>
<dbReference type="PANTHER" id="PTHR11232">
    <property type="entry name" value="PHOSPHOTYROSINE INTERACTION DOMAIN-CONTAINING FAMILY MEMBER"/>
    <property type="match status" value="1"/>
</dbReference>
<dbReference type="Gene3D" id="2.30.29.30">
    <property type="entry name" value="Pleckstrin-homology domain (PH domain)/Phosphotyrosine-binding domain (PTB)"/>
    <property type="match status" value="1"/>
</dbReference>
<sequence length="209" mass="23888">MALIMTNQAMRIVRTIGQAFEVCHKLASQTKQSSTNSSSNSNNNNGVTTQKQFISARPSLCDNNNKNNNNNDNNGKLNKLERENLAPNMDPIEKAERYLQSVHIPSVDVNTPFISESSNVSLKHHIQYLNEQLDHMHEERELAVTQAKLIEEQLMLEQTARIDAQNKNSQLLTQNRALLTHIQELIVYTHELEMKLDYTTNNELFDSLK</sequence>
<dbReference type="EMBL" id="CAJOBA010045186">
    <property type="protein sequence ID" value="CAF4173751.1"/>
    <property type="molecule type" value="Genomic_DNA"/>
</dbReference>
<dbReference type="EMBL" id="CAJNOK010023536">
    <property type="protein sequence ID" value="CAF1364322.1"/>
    <property type="molecule type" value="Genomic_DNA"/>
</dbReference>
<feature type="non-terminal residue" evidence="2">
    <location>
        <position position="209"/>
    </location>
</feature>
<comment type="caution">
    <text evidence="2">The sequence shown here is derived from an EMBL/GenBank/DDBJ whole genome shotgun (WGS) entry which is preliminary data.</text>
</comment>